<dbReference type="RefSeq" id="WP_348262822.1">
    <property type="nucleotide sequence ID" value="NZ_CP121196.1"/>
</dbReference>
<dbReference type="InterPro" id="IPR024442">
    <property type="entry name" value="Transposase_Zn_ribbon"/>
</dbReference>
<accession>A0AAU7DJX2</accession>
<dbReference type="NCBIfam" id="NF033547">
    <property type="entry name" value="transpos_IS1595"/>
    <property type="match status" value="1"/>
</dbReference>
<dbReference type="PANTHER" id="PTHR47163">
    <property type="entry name" value="DDE_TNP_IS1595 DOMAIN-CONTAINING PROTEIN"/>
    <property type="match status" value="1"/>
</dbReference>
<evidence type="ECO:0000259" key="2">
    <source>
        <dbReference type="SMART" id="SM01126"/>
    </source>
</evidence>
<sequence length="336" mass="38239">MDVPETLTAAIAYFSDPQRAFEAAVEFRWPGGNVTCPRCDQAKFSFIKTRRIWFCYVCKKQFTVKVGTVMEDSPLGLDKWMCAIWMLANCKNGISSYELAKNLGIRQQSAWFMLHRIREAMKQEHKGKFGFGGPVEADEVYIGPVAAKMHKSRKAKVQARDGLKGGYVGKTAVHGMLDRELRQVRAKVLPNIKRETLQNAILNNVTPFAKVYTDEAMQYDGLSKQFIHKVVNHSHEYVNGKVHTNGIENFWSLLKRTLRGTYVAVEPFHLDHYIDEQVFRFNNRATKDNKLTDADRFALVMMQVAGKRLTYAQLTGKGTDSIHHPEAGTGQEEQPF</sequence>
<feature type="region of interest" description="Disordered" evidence="1">
    <location>
        <begin position="317"/>
        <end position="336"/>
    </location>
</feature>
<dbReference type="InterPro" id="IPR053164">
    <property type="entry name" value="IS1016-like_transposase"/>
</dbReference>
<protein>
    <submittedName>
        <fullName evidence="3">IS1595 family transposase</fullName>
    </submittedName>
</protein>
<dbReference type="PANTHER" id="PTHR47163:SF2">
    <property type="entry name" value="SI:DKEY-17M8.2"/>
    <property type="match status" value="1"/>
</dbReference>
<reference evidence="3" key="1">
    <citation type="submission" date="2023-03" db="EMBL/GenBank/DDBJ databases">
        <title>Edaphobacter sp.</title>
        <authorList>
            <person name="Huber K.J."/>
            <person name="Papendorf J."/>
            <person name="Pilke C."/>
            <person name="Bunk B."/>
            <person name="Sproeer C."/>
            <person name="Pester M."/>
        </authorList>
    </citation>
    <scope>NUCLEOTIDE SEQUENCE</scope>
    <source>
        <strain evidence="3">DSM 110680</strain>
    </source>
</reference>
<evidence type="ECO:0000256" key="1">
    <source>
        <dbReference type="SAM" id="MobiDB-lite"/>
    </source>
</evidence>
<dbReference type="EMBL" id="CP121196">
    <property type="protein sequence ID" value="XBH17598.1"/>
    <property type="molecule type" value="Genomic_DNA"/>
</dbReference>
<dbReference type="AlphaFoldDB" id="A0AAU7DJX2"/>
<feature type="domain" description="ISXO2-like transposase" evidence="2">
    <location>
        <begin position="130"/>
        <end position="282"/>
    </location>
</feature>
<organism evidence="3">
    <name type="scientific">Telmatobacter sp. DSM 110680</name>
    <dbReference type="NCBI Taxonomy" id="3036704"/>
    <lineage>
        <taxon>Bacteria</taxon>
        <taxon>Pseudomonadati</taxon>
        <taxon>Acidobacteriota</taxon>
        <taxon>Terriglobia</taxon>
        <taxon>Terriglobales</taxon>
        <taxon>Acidobacteriaceae</taxon>
        <taxon>Telmatobacter</taxon>
    </lineage>
</organism>
<dbReference type="SMART" id="SM01126">
    <property type="entry name" value="DDE_Tnp_IS1595"/>
    <property type="match status" value="1"/>
</dbReference>
<name>A0AAU7DJX2_9BACT</name>
<proteinExistence type="predicted"/>
<evidence type="ECO:0000313" key="3">
    <source>
        <dbReference type="EMBL" id="XBH17598.1"/>
    </source>
</evidence>
<dbReference type="InterPro" id="IPR024445">
    <property type="entry name" value="Tnp_ISXO2-like"/>
</dbReference>
<gene>
    <name evidence="3" type="ORF">P8935_23900</name>
</gene>
<dbReference type="Pfam" id="PF12762">
    <property type="entry name" value="DDE_Tnp_IS1595"/>
    <property type="match status" value="1"/>
</dbReference>
<dbReference type="Pfam" id="PF12760">
    <property type="entry name" value="Zn_ribbon_IS1595"/>
    <property type="match status" value="1"/>
</dbReference>